<dbReference type="EMBL" id="OOIL02004614">
    <property type="protein sequence ID" value="VFQ92740.1"/>
    <property type="molecule type" value="Genomic_DNA"/>
</dbReference>
<feature type="region of interest" description="Disordered" evidence="1">
    <location>
        <begin position="1"/>
        <end position="28"/>
    </location>
</feature>
<keyword evidence="3" id="KW-1185">Reference proteome</keyword>
<evidence type="ECO:0000313" key="2">
    <source>
        <dbReference type="EMBL" id="VFQ92740.1"/>
    </source>
</evidence>
<proteinExistence type="predicted"/>
<sequence length="67" mass="7915">MHLLVEITQAPPKAPTERVRKSLGSLPAGPLRQIQHKTQPKSKWYYLHHEAKPREKPIQNSWYYLNK</sequence>
<evidence type="ECO:0000256" key="1">
    <source>
        <dbReference type="SAM" id="MobiDB-lite"/>
    </source>
</evidence>
<organism evidence="2 3">
    <name type="scientific">Cuscuta campestris</name>
    <dbReference type="NCBI Taxonomy" id="132261"/>
    <lineage>
        <taxon>Eukaryota</taxon>
        <taxon>Viridiplantae</taxon>
        <taxon>Streptophyta</taxon>
        <taxon>Embryophyta</taxon>
        <taxon>Tracheophyta</taxon>
        <taxon>Spermatophyta</taxon>
        <taxon>Magnoliopsida</taxon>
        <taxon>eudicotyledons</taxon>
        <taxon>Gunneridae</taxon>
        <taxon>Pentapetalae</taxon>
        <taxon>asterids</taxon>
        <taxon>lamiids</taxon>
        <taxon>Solanales</taxon>
        <taxon>Convolvulaceae</taxon>
        <taxon>Cuscuteae</taxon>
        <taxon>Cuscuta</taxon>
        <taxon>Cuscuta subgen. Grammica</taxon>
        <taxon>Cuscuta sect. Cleistogrammica</taxon>
    </lineage>
</organism>
<accession>A0A484MV49</accession>
<reference evidence="2 3" key="1">
    <citation type="submission" date="2018-04" db="EMBL/GenBank/DDBJ databases">
        <authorList>
            <person name="Vogel A."/>
        </authorList>
    </citation>
    <scope>NUCLEOTIDE SEQUENCE [LARGE SCALE GENOMIC DNA]</scope>
</reference>
<evidence type="ECO:0000313" key="3">
    <source>
        <dbReference type="Proteomes" id="UP000595140"/>
    </source>
</evidence>
<dbReference type="AlphaFoldDB" id="A0A484MV49"/>
<protein>
    <submittedName>
        <fullName evidence="2">Uncharacterized protein</fullName>
    </submittedName>
</protein>
<name>A0A484MV49_9ASTE</name>
<dbReference type="Proteomes" id="UP000595140">
    <property type="component" value="Unassembled WGS sequence"/>
</dbReference>
<gene>
    <name evidence="2" type="ORF">CCAM_LOCUS34516</name>
</gene>